<organism evidence="4 5">
    <name type="scientific">Holothuria leucospilota</name>
    <name type="common">Black long sea cucumber</name>
    <name type="synonym">Mertensiothuria leucospilota</name>
    <dbReference type="NCBI Taxonomy" id="206669"/>
    <lineage>
        <taxon>Eukaryota</taxon>
        <taxon>Metazoa</taxon>
        <taxon>Echinodermata</taxon>
        <taxon>Eleutherozoa</taxon>
        <taxon>Echinozoa</taxon>
        <taxon>Holothuroidea</taxon>
        <taxon>Aspidochirotacea</taxon>
        <taxon>Aspidochirotida</taxon>
        <taxon>Holothuriidae</taxon>
        <taxon>Holothuria</taxon>
    </lineage>
</organism>
<keyword evidence="5" id="KW-1185">Reference proteome</keyword>
<feature type="domain" description="Sulfotransferase" evidence="3">
    <location>
        <begin position="39"/>
        <end position="301"/>
    </location>
</feature>
<comment type="similarity">
    <text evidence="1">Belongs to the sulfotransferase 1 family.</text>
</comment>
<dbReference type="EMBL" id="JAIZAY010000019">
    <property type="protein sequence ID" value="KAJ8023687.1"/>
    <property type="molecule type" value="Genomic_DNA"/>
</dbReference>
<dbReference type="Gene3D" id="3.40.50.300">
    <property type="entry name" value="P-loop containing nucleotide triphosphate hydrolases"/>
    <property type="match status" value="1"/>
</dbReference>
<name>A0A9Q1BGF1_HOLLE</name>
<dbReference type="SUPFAM" id="SSF52540">
    <property type="entry name" value="P-loop containing nucleoside triphosphate hydrolases"/>
    <property type="match status" value="1"/>
</dbReference>
<keyword evidence="2" id="KW-0808">Transferase</keyword>
<comment type="caution">
    <text evidence="4">The sequence shown here is derived from an EMBL/GenBank/DDBJ whole genome shotgun (WGS) entry which is preliminary data.</text>
</comment>
<evidence type="ECO:0000256" key="1">
    <source>
        <dbReference type="ARBA" id="ARBA00005771"/>
    </source>
</evidence>
<sequence length="317" mass="36405">MAERVVNVIKFTTYKEKYHVPRFALPEFIQELEDMEVRKDDIFVVTYPKSGTHWMQEIVHLIHVDGHASKLSASERPLVIEIADIASPTPELLAASGPTLRKLINAPSPRVLTTHIQHPLLPKQVREKGCKVIYVYRHPKDVIASDYNFCRKLLQQECGIVAPDTPENFDDFFKKAVAGKIAYGSWMDHVLQYSKETDNENFFFVSFEAMKANLGSVVTKVASFIGHPLDDEAVTRVVQGASVEAMRSSFTKDKEKKRQEENNQKFDPTIFINKGKVSQWKDRFTAEQNEYFDKLFEERMEYCDLVKGYRHKGGATH</sequence>
<dbReference type="InterPro" id="IPR027417">
    <property type="entry name" value="P-loop_NTPase"/>
</dbReference>
<evidence type="ECO:0000313" key="5">
    <source>
        <dbReference type="Proteomes" id="UP001152320"/>
    </source>
</evidence>
<dbReference type="GO" id="GO:0008146">
    <property type="term" value="F:sulfotransferase activity"/>
    <property type="evidence" value="ECO:0007669"/>
    <property type="project" value="InterPro"/>
</dbReference>
<evidence type="ECO:0000313" key="4">
    <source>
        <dbReference type="EMBL" id="KAJ8023687.1"/>
    </source>
</evidence>
<accession>A0A9Q1BGF1</accession>
<proteinExistence type="inferred from homology"/>
<reference evidence="4" key="1">
    <citation type="submission" date="2021-10" db="EMBL/GenBank/DDBJ databases">
        <title>Tropical sea cucumber genome reveals ecological adaptation and Cuvierian tubules defense mechanism.</title>
        <authorList>
            <person name="Chen T."/>
        </authorList>
    </citation>
    <scope>NUCLEOTIDE SEQUENCE</scope>
    <source>
        <strain evidence="4">Nanhai2018</strain>
        <tissue evidence="4">Muscle</tissue>
    </source>
</reference>
<evidence type="ECO:0000256" key="2">
    <source>
        <dbReference type="ARBA" id="ARBA00022679"/>
    </source>
</evidence>
<evidence type="ECO:0000259" key="3">
    <source>
        <dbReference type="Pfam" id="PF00685"/>
    </source>
</evidence>
<dbReference type="AlphaFoldDB" id="A0A9Q1BGF1"/>
<protein>
    <submittedName>
        <fullName evidence="4">Amine sulfotransferase</fullName>
    </submittedName>
</protein>
<dbReference type="OrthoDB" id="205623at2759"/>
<dbReference type="Pfam" id="PF00685">
    <property type="entry name" value="Sulfotransfer_1"/>
    <property type="match status" value="1"/>
</dbReference>
<dbReference type="PANTHER" id="PTHR11783">
    <property type="entry name" value="SULFOTRANSFERASE SULT"/>
    <property type="match status" value="1"/>
</dbReference>
<dbReference type="InterPro" id="IPR000863">
    <property type="entry name" value="Sulfotransferase_dom"/>
</dbReference>
<dbReference type="Proteomes" id="UP001152320">
    <property type="component" value="Chromosome 19"/>
</dbReference>
<gene>
    <name evidence="4" type="ORF">HOLleu_36191</name>
</gene>